<comment type="caution">
    <text evidence="1">The sequence shown here is derived from an EMBL/GenBank/DDBJ whole genome shotgun (WGS) entry which is preliminary data.</text>
</comment>
<dbReference type="AlphaFoldDB" id="A0AAV4B5Q6"/>
<evidence type="ECO:0000313" key="2">
    <source>
        <dbReference type="Proteomes" id="UP000735302"/>
    </source>
</evidence>
<protein>
    <submittedName>
        <fullName evidence="1">Uncharacterized protein</fullName>
    </submittedName>
</protein>
<dbReference type="Proteomes" id="UP000735302">
    <property type="component" value="Unassembled WGS sequence"/>
</dbReference>
<reference evidence="1 2" key="1">
    <citation type="journal article" date="2021" name="Elife">
        <title>Chloroplast acquisition without the gene transfer in kleptoplastic sea slugs, Plakobranchus ocellatus.</title>
        <authorList>
            <person name="Maeda T."/>
            <person name="Takahashi S."/>
            <person name="Yoshida T."/>
            <person name="Shimamura S."/>
            <person name="Takaki Y."/>
            <person name="Nagai Y."/>
            <person name="Toyoda A."/>
            <person name="Suzuki Y."/>
            <person name="Arimoto A."/>
            <person name="Ishii H."/>
            <person name="Satoh N."/>
            <person name="Nishiyama T."/>
            <person name="Hasebe M."/>
            <person name="Maruyama T."/>
            <person name="Minagawa J."/>
            <person name="Obokata J."/>
            <person name="Shigenobu S."/>
        </authorList>
    </citation>
    <scope>NUCLEOTIDE SEQUENCE [LARGE SCALE GENOMIC DNA]</scope>
</reference>
<sequence>METLYPSLKMIKRRADYYVHTVSSDNPTKTRNLFLGLFDRGRQVDSFAHDYTPYTRECTHTHTRTHTIMTCGLIKAKKTGEEGTRGGSAWKPLDLDMKRFHSTDIPWS</sequence>
<evidence type="ECO:0000313" key="1">
    <source>
        <dbReference type="EMBL" id="GFO14948.1"/>
    </source>
</evidence>
<dbReference type="EMBL" id="BLXT01004584">
    <property type="protein sequence ID" value="GFO14948.1"/>
    <property type="molecule type" value="Genomic_DNA"/>
</dbReference>
<accession>A0AAV4B5Q6</accession>
<keyword evidence="2" id="KW-1185">Reference proteome</keyword>
<organism evidence="1 2">
    <name type="scientific">Plakobranchus ocellatus</name>
    <dbReference type="NCBI Taxonomy" id="259542"/>
    <lineage>
        <taxon>Eukaryota</taxon>
        <taxon>Metazoa</taxon>
        <taxon>Spiralia</taxon>
        <taxon>Lophotrochozoa</taxon>
        <taxon>Mollusca</taxon>
        <taxon>Gastropoda</taxon>
        <taxon>Heterobranchia</taxon>
        <taxon>Euthyneura</taxon>
        <taxon>Panpulmonata</taxon>
        <taxon>Sacoglossa</taxon>
        <taxon>Placobranchoidea</taxon>
        <taxon>Plakobranchidae</taxon>
        <taxon>Plakobranchus</taxon>
    </lineage>
</organism>
<gene>
    <name evidence="1" type="ORF">PoB_004145300</name>
</gene>
<name>A0AAV4B5Q6_9GAST</name>
<proteinExistence type="predicted"/>